<dbReference type="HAMAP" id="MF_00104">
    <property type="entry name" value="RNase_III"/>
    <property type="match status" value="1"/>
</dbReference>
<dbReference type="Pfam" id="PF00035">
    <property type="entry name" value="dsrm"/>
    <property type="match status" value="1"/>
</dbReference>
<keyword evidence="5" id="KW-0540">Nuclease</keyword>
<keyword evidence="8 10" id="KW-0694">RNA-binding</keyword>
<keyword evidence="7" id="KW-0378">Hydrolase</keyword>
<organism evidence="13 14">
    <name type="scientific">Candidatus Jorgensenbacteria bacterium GWC1_48_12</name>
    <dbReference type="NCBI Taxonomy" id="1798469"/>
    <lineage>
        <taxon>Bacteria</taxon>
        <taxon>Candidatus Joergenseniibacteriota</taxon>
    </lineage>
</organism>
<dbReference type="InterPro" id="IPR036389">
    <property type="entry name" value="RNase_III_sf"/>
</dbReference>
<dbReference type="NCBIfam" id="TIGR02191">
    <property type="entry name" value="RNaseIII"/>
    <property type="match status" value="1"/>
</dbReference>
<feature type="domain" description="RNase III" evidence="12">
    <location>
        <begin position="4"/>
        <end position="132"/>
    </location>
</feature>
<evidence type="ECO:0000256" key="1">
    <source>
        <dbReference type="ARBA" id="ARBA00000109"/>
    </source>
</evidence>
<evidence type="ECO:0000256" key="8">
    <source>
        <dbReference type="ARBA" id="ARBA00022884"/>
    </source>
</evidence>
<evidence type="ECO:0000256" key="3">
    <source>
        <dbReference type="ARBA" id="ARBA00022552"/>
    </source>
</evidence>
<evidence type="ECO:0000313" key="14">
    <source>
        <dbReference type="Proteomes" id="UP000179324"/>
    </source>
</evidence>
<dbReference type="EMBL" id="MFKI01000007">
    <property type="protein sequence ID" value="OGG39581.1"/>
    <property type="molecule type" value="Genomic_DNA"/>
</dbReference>
<evidence type="ECO:0000256" key="10">
    <source>
        <dbReference type="PROSITE-ProRule" id="PRU00266"/>
    </source>
</evidence>
<evidence type="ECO:0000256" key="9">
    <source>
        <dbReference type="NCBIfam" id="TIGR02191"/>
    </source>
</evidence>
<accession>A0A1F6BRM8</accession>
<dbReference type="GO" id="GO:0006364">
    <property type="term" value="P:rRNA processing"/>
    <property type="evidence" value="ECO:0007669"/>
    <property type="project" value="UniProtKB-KW"/>
</dbReference>
<dbReference type="PROSITE" id="PS50142">
    <property type="entry name" value="RNASE_3_2"/>
    <property type="match status" value="1"/>
</dbReference>
<dbReference type="SMART" id="SM00535">
    <property type="entry name" value="RIBOc"/>
    <property type="match status" value="1"/>
</dbReference>
<dbReference type="GO" id="GO:0004525">
    <property type="term" value="F:ribonuclease III activity"/>
    <property type="evidence" value="ECO:0007669"/>
    <property type="project" value="UniProtKB-UniRule"/>
</dbReference>
<dbReference type="FunFam" id="1.10.1520.10:FF:000001">
    <property type="entry name" value="Ribonuclease 3"/>
    <property type="match status" value="1"/>
</dbReference>
<dbReference type="CDD" id="cd10845">
    <property type="entry name" value="DSRM_RNAse_III_family"/>
    <property type="match status" value="1"/>
</dbReference>
<dbReference type="CDD" id="cd00593">
    <property type="entry name" value="RIBOc"/>
    <property type="match status" value="1"/>
</dbReference>
<dbReference type="Pfam" id="PF14622">
    <property type="entry name" value="Ribonucleas_3_3"/>
    <property type="match status" value="1"/>
</dbReference>
<feature type="domain" description="DRBM" evidence="11">
    <location>
        <begin position="159"/>
        <end position="202"/>
    </location>
</feature>
<protein>
    <recommendedName>
        <fullName evidence="9">Ribonuclease III</fullName>
        <ecNumber evidence="9">3.1.26.3</ecNumber>
    </recommendedName>
</protein>
<dbReference type="Proteomes" id="UP000179324">
    <property type="component" value="Unassembled WGS sequence"/>
</dbReference>
<comment type="caution">
    <text evidence="13">The sequence shown here is derived from an EMBL/GenBank/DDBJ whole genome shotgun (WGS) entry which is preliminary data.</text>
</comment>
<dbReference type="PROSITE" id="PS50137">
    <property type="entry name" value="DS_RBD"/>
    <property type="match status" value="1"/>
</dbReference>
<keyword evidence="3" id="KW-0698">rRNA processing</keyword>
<dbReference type="Gene3D" id="3.30.160.20">
    <property type="match status" value="1"/>
</dbReference>
<dbReference type="PANTHER" id="PTHR11207:SF0">
    <property type="entry name" value="RIBONUCLEASE 3"/>
    <property type="match status" value="1"/>
</dbReference>
<evidence type="ECO:0000313" key="13">
    <source>
        <dbReference type="EMBL" id="OGG39581.1"/>
    </source>
</evidence>
<dbReference type="PANTHER" id="PTHR11207">
    <property type="entry name" value="RIBONUCLEASE III"/>
    <property type="match status" value="1"/>
</dbReference>
<keyword evidence="4" id="KW-0507">mRNA processing</keyword>
<evidence type="ECO:0000256" key="4">
    <source>
        <dbReference type="ARBA" id="ARBA00022664"/>
    </source>
</evidence>
<dbReference type="EC" id="3.1.26.3" evidence="9"/>
<evidence type="ECO:0000256" key="2">
    <source>
        <dbReference type="ARBA" id="ARBA00010183"/>
    </source>
</evidence>
<feature type="non-terminal residue" evidence="13">
    <location>
        <position position="202"/>
    </location>
</feature>
<dbReference type="Gene3D" id="1.10.1520.10">
    <property type="entry name" value="Ribonuclease III domain"/>
    <property type="match status" value="1"/>
</dbReference>
<evidence type="ECO:0000256" key="5">
    <source>
        <dbReference type="ARBA" id="ARBA00022722"/>
    </source>
</evidence>
<dbReference type="InterPro" id="IPR011907">
    <property type="entry name" value="RNase_III"/>
</dbReference>
<evidence type="ECO:0000259" key="12">
    <source>
        <dbReference type="PROSITE" id="PS50142"/>
    </source>
</evidence>
<reference evidence="13 14" key="1">
    <citation type="journal article" date="2016" name="Nat. Commun.">
        <title>Thousands of microbial genomes shed light on interconnected biogeochemical processes in an aquifer system.</title>
        <authorList>
            <person name="Anantharaman K."/>
            <person name="Brown C.T."/>
            <person name="Hug L.A."/>
            <person name="Sharon I."/>
            <person name="Castelle C.J."/>
            <person name="Probst A.J."/>
            <person name="Thomas B.C."/>
            <person name="Singh A."/>
            <person name="Wilkins M.J."/>
            <person name="Karaoz U."/>
            <person name="Brodie E.L."/>
            <person name="Williams K.H."/>
            <person name="Hubbard S.S."/>
            <person name="Banfield J.F."/>
        </authorList>
    </citation>
    <scope>NUCLEOTIDE SEQUENCE [LARGE SCALE GENOMIC DNA]</scope>
</reference>
<sequence length="202" mass="22980">MSDLSDLEKKISFEFKNKDFLKESLTHRSYLNEYPSVGAHNERLEFLGDAVLELVVTEYIFHAYPDYQEGQLTGLRAALVNYQMLSKIAKETGMEEYLRLSKGEAKDTGRAREVILANAIEALIGAIYLDAGYDGAEIFVKKFVMNHLDEVIENKLYRDPKSTLQEIVQEDLKVTPIYKVLSEAGPDHSKEFVVGVFFGEEQ</sequence>
<comment type="catalytic activity">
    <reaction evidence="1">
        <text>Endonucleolytic cleavage to 5'-phosphomonoester.</text>
        <dbReference type="EC" id="3.1.26.3"/>
    </reaction>
</comment>
<evidence type="ECO:0000259" key="11">
    <source>
        <dbReference type="PROSITE" id="PS50137"/>
    </source>
</evidence>
<dbReference type="SUPFAM" id="SSF54768">
    <property type="entry name" value="dsRNA-binding domain-like"/>
    <property type="match status" value="1"/>
</dbReference>
<dbReference type="GO" id="GO:0003725">
    <property type="term" value="F:double-stranded RNA binding"/>
    <property type="evidence" value="ECO:0007669"/>
    <property type="project" value="TreeGrafter"/>
</dbReference>
<dbReference type="InterPro" id="IPR000999">
    <property type="entry name" value="RNase_III_dom"/>
</dbReference>
<proteinExistence type="inferred from homology"/>
<gene>
    <name evidence="13" type="ORF">A2127_01095</name>
</gene>
<name>A0A1F6BRM8_9BACT</name>
<evidence type="ECO:0000256" key="6">
    <source>
        <dbReference type="ARBA" id="ARBA00022759"/>
    </source>
</evidence>
<dbReference type="PROSITE" id="PS00517">
    <property type="entry name" value="RNASE_3_1"/>
    <property type="match status" value="1"/>
</dbReference>
<dbReference type="AlphaFoldDB" id="A0A1F6BRM8"/>
<dbReference type="SUPFAM" id="SSF69065">
    <property type="entry name" value="RNase III domain-like"/>
    <property type="match status" value="1"/>
</dbReference>
<evidence type="ECO:0000256" key="7">
    <source>
        <dbReference type="ARBA" id="ARBA00022801"/>
    </source>
</evidence>
<dbReference type="InterPro" id="IPR014720">
    <property type="entry name" value="dsRBD_dom"/>
</dbReference>
<dbReference type="GO" id="GO:0006397">
    <property type="term" value="P:mRNA processing"/>
    <property type="evidence" value="ECO:0007669"/>
    <property type="project" value="UniProtKB-KW"/>
</dbReference>
<keyword evidence="6" id="KW-0255">Endonuclease</keyword>
<comment type="similarity">
    <text evidence="2">Belongs to the ribonuclease III family.</text>
</comment>
<dbReference type="GO" id="GO:0010468">
    <property type="term" value="P:regulation of gene expression"/>
    <property type="evidence" value="ECO:0007669"/>
    <property type="project" value="TreeGrafter"/>
</dbReference>